<sequence>LLIILTDNLQEYNRKCYDVPKVSRQSYGNEIDVWSEGTIPIILLCGVPPFWAANILLTVSSI</sequence>
<dbReference type="SUPFAM" id="SSF56112">
    <property type="entry name" value="Protein kinase-like (PK-like)"/>
    <property type="match status" value="1"/>
</dbReference>
<dbReference type="EMBL" id="HG994363">
    <property type="protein sequence ID" value="CAF2039752.1"/>
    <property type="molecule type" value="Genomic_DNA"/>
</dbReference>
<reference evidence="1" key="1">
    <citation type="submission" date="2021-01" db="EMBL/GenBank/DDBJ databases">
        <authorList>
            <consortium name="Genoscope - CEA"/>
            <person name="William W."/>
        </authorList>
    </citation>
    <scope>NUCLEOTIDE SEQUENCE</scope>
</reference>
<dbReference type="AlphaFoldDB" id="A0A816NTA3"/>
<name>A0A816NTA3_BRANA</name>
<protein>
    <submittedName>
        <fullName evidence="1">(rape) hypothetical protein</fullName>
    </submittedName>
</protein>
<feature type="non-terminal residue" evidence="1">
    <location>
        <position position="1"/>
    </location>
</feature>
<dbReference type="Proteomes" id="UP001295469">
    <property type="component" value="Chromosome A09"/>
</dbReference>
<dbReference type="InterPro" id="IPR011009">
    <property type="entry name" value="Kinase-like_dom_sf"/>
</dbReference>
<gene>
    <name evidence="1" type="ORF">DARMORV10_A09P15520.1</name>
</gene>
<evidence type="ECO:0000313" key="1">
    <source>
        <dbReference type="EMBL" id="CAF2039752.1"/>
    </source>
</evidence>
<accession>A0A816NTA3</accession>
<proteinExistence type="predicted"/>
<organism evidence="1">
    <name type="scientific">Brassica napus</name>
    <name type="common">Rape</name>
    <dbReference type="NCBI Taxonomy" id="3708"/>
    <lineage>
        <taxon>Eukaryota</taxon>
        <taxon>Viridiplantae</taxon>
        <taxon>Streptophyta</taxon>
        <taxon>Embryophyta</taxon>
        <taxon>Tracheophyta</taxon>
        <taxon>Spermatophyta</taxon>
        <taxon>Magnoliopsida</taxon>
        <taxon>eudicotyledons</taxon>
        <taxon>Gunneridae</taxon>
        <taxon>Pentapetalae</taxon>
        <taxon>rosids</taxon>
        <taxon>malvids</taxon>
        <taxon>Brassicales</taxon>
        <taxon>Brassicaceae</taxon>
        <taxon>Brassiceae</taxon>
        <taxon>Brassica</taxon>
    </lineage>
</organism>